<gene>
    <name evidence="2" type="ORF">VKT23_015451</name>
</gene>
<sequence length="191" mass="20484">MSNVFDISNAVVNSFLTLMTGPFFSASLLSPPHLVWRTAGRIYWISRQARLAGTTDAKRYNTIVAVILESGIIYPLALIIDACVVFTVDSSINGVVPIVTTSVVWQAAGLAPTLIIARARSVNSFDSSVGQILSSGNGTSLRFAGISASGNVQQGEVRNRGRRGVTFAGIHHERDEESVSWDAQMSERLGS</sequence>
<evidence type="ECO:0000313" key="2">
    <source>
        <dbReference type="EMBL" id="KAK7444054.1"/>
    </source>
</evidence>
<organism evidence="2 3">
    <name type="scientific">Marasmiellus scandens</name>
    <dbReference type="NCBI Taxonomy" id="2682957"/>
    <lineage>
        <taxon>Eukaryota</taxon>
        <taxon>Fungi</taxon>
        <taxon>Dikarya</taxon>
        <taxon>Basidiomycota</taxon>
        <taxon>Agaricomycotina</taxon>
        <taxon>Agaricomycetes</taxon>
        <taxon>Agaricomycetidae</taxon>
        <taxon>Agaricales</taxon>
        <taxon>Marasmiineae</taxon>
        <taxon>Omphalotaceae</taxon>
        <taxon>Marasmiellus</taxon>
    </lineage>
</organism>
<evidence type="ECO:0000256" key="1">
    <source>
        <dbReference type="SAM" id="Phobius"/>
    </source>
</evidence>
<keyword evidence="1" id="KW-0472">Membrane</keyword>
<proteinExistence type="predicted"/>
<protein>
    <submittedName>
        <fullName evidence="2">Uncharacterized protein</fullName>
    </submittedName>
</protein>
<feature type="transmembrane region" description="Helical" evidence="1">
    <location>
        <begin position="15"/>
        <end position="39"/>
    </location>
</feature>
<dbReference type="EMBL" id="JBANRG010000052">
    <property type="protein sequence ID" value="KAK7444054.1"/>
    <property type="molecule type" value="Genomic_DNA"/>
</dbReference>
<feature type="transmembrane region" description="Helical" evidence="1">
    <location>
        <begin position="60"/>
        <end position="88"/>
    </location>
</feature>
<accession>A0ABR1J275</accession>
<feature type="transmembrane region" description="Helical" evidence="1">
    <location>
        <begin position="94"/>
        <end position="117"/>
    </location>
</feature>
<name>A0ABR1J275_9AGAR</name>
<keyword evidence="3" id="KW-1185">Reference proteome</keyword>
<dbReference type="Proteomes" id="UP001498398">
    <property type="component" value="Unassembled WGS sequence"/>
</dbReference>
<reference evidence="2 3" key="1">
    <citation type="submission" date="2024-01" db="EMBL/GenBank/DDBJ databases">
        <title>A draft genome for the cacao thread blight pathogen Marasmiellus scandens.</title>
        <authorList>
            <person name="Baruah I.K."/>
            <person name="Leung J."/>
            <person name="Bukari Y."/>
            <person name="Amoako-Attah I."/>
            <person name="Meinhardt L.W."/>
            <person name="Bailey B.A."/>
            <person name="Cohen S.P."/>
        </authorList>
    </citation>
    <scope>NUCLEOTIDE SEQUENCE [LARGE SCALE GENOMIC DNA]</scope>
    <source>
        <strain evidence="2 3">GH-19</strain>
    </source>
</reference>
<keyword evidence="1" id="KW-1133">Transmembrane helix</keyword>
<comment type="caution">
    <text evidence="2">The sequence shown here is derived from an EMBL/GenBank/DDBJ whole genome shotgun (WGS) entry which is preliminary data.</text>
</comment>
<evidence type="ECO:0000313" key="3">
    <source>
        <dbReference type="Proteomes" id="UP001498398"/>
    </source>
</evidence>
<keyword evidence="1" id="KW-0812">Transmembrane</keyword>